<keyword evidence="7 9" id="KW-0139">CF(1)</keyword>
<evidence type="ECO:0000256" key="7">
    <source>
        <dbReference type="ARBA" id="ARBA00023196"/>
    </source>
</evidence>
<keyword evidence="4 9" id="KW-1003">Cell membrane</keyword>
<evidence type="ECO:0000313" key="13">
    <source>
        <dbReference type="EMBL" id="RFT07719.1"/>
    </source>
</evidence>
<dbReference type="RefSeq" id="WP_021919944.1">
    <property type="nucleotide sequence ID" value="NZ_CAKXKJ010000003.1"/>
</dbReference>
<comment type="similarity">
    <text evidence="2 9 10">Belongs to the ATPase epsilon chain family.</text>
</comment>
<keyword evidence="3 9" id="KW-0813">Transport</keyword>
<evidence type="ECO:0000256" key="9">
    <source>
        <dbReference type="HAMAP-Rule" id="MF_00530"/>
    </source>
</evidence>
<evidence type="ECO:0000256" key="6">
    <source>
        <dbReference type="ARBA" id="ARBA00023136"/>
    </source>
</evidence>
<evidence type="ECO:0000256" key="1">
    <source>
        <dbReference type="ARBA" id="ARBA00004202"/>
    </source>
</evidence>
<dbReference type="GO" id="GO:0045259">
    <property type="term" value="C:proton-transporting ATP synthase complex"/>
    <property type="evidence" value="ECO:0007669"/>
    <property type="project" value="UniProtKB-KW"/>
</dbReference>
<dbReference type="OrthoDB" id="9804110at2"/>
<keyword evidence="14" id="KW-1185">Reference proteome</keyword>
<dbReference type="GO" id="GO:0016787">
    <property type="term" value="F:hydrolase activity"/>
    <property type="evidence" value="ECO:0007669"/>
    <property type="project" value="UniProtKB-KW"/>
</dbReference>
<evidence type="ECO:0000313" key="14">
    <source>
        <dbReference type="Proteomes" id="UP000260649"/>
    </source>
</evidence>
<protein>
    <recommendedName>
        <fullName evidence="9">ATP synthase epsilon chain</fullName>
    </recommendedName>
    <alternativeName>
        <fullName evidence="9">ATP synthase F1 sector epsilon subunit</fullName>
    </alternativeName>
    <alternativeName>
        <fullName evidence="9">F-ATPase epsilon subunit</fullName>
    </alternativeName>
</protein>
<organism evidence="13 14">
    <name type="scientific">Evtepia gabavorous</name>
    <dbReference type="NCBI Taxonomy" id="2211183"/>
    <lineage>
        <taxon>Bacteria</taxon>
        <taxon>Bacillati</taxon>
        <taxon>Bacillota</taxon>
        <taxon>Clostridia</taxon>
        <taxon>Eubacteriales</taxon>
        <taxon>Evtepia</taxon>
    </lineage>
</organism>
<dbReference type="AlphaFoldDB" id="A0A3E2B6U1"/>
<dbReference type="PANTHER" id="PTHR13822:SF10">
    <property type="entry name" value="ATP SYNTHASE EPSILON CHAIN, CHLOROPLASTIC"/>
    <property type="match status" value="1"/>
</dbReference>
<comment type="caution">
    <text evidence="13">The sequence shown here is derived from an EMBL/GenBank/DDBJ whole genome shotgun (WGS) entry which is preliminary data.</text>
</comment>
<feature type="domain" description="ATP synthase epsilon subunit C-terminal" evidence="11">
    <location>
        <begin position="88"/>
        <end position="131"/>
    </location>
</feature>
<dbReference type="Gene3D" id="2.60.15.10">
    <property type="entry name" value="F0F1 ATP synthase delta/epsilon subunit, N-terminal"/>
    <property type="match status" value="1"/>
</dbReference>
<dbReference type="Proteomes" id="UP000260649">
    <property type="component" value="Unassembled WGS sequence"/>
</dbReference>
<evidence type="ECO:0000259" key="11">
    <source>
        <dbReference type="Pfam" id="PF00401"/>
    </source>
</evidence>
<sequence length="133" mass="14744">MEKTFQLEIMTPEKQFFKGQAEGLIMPALDGEYGVQPGHEPIVTALEPGTVRYCVKGQWDDVIVGQGFAEVMPDYAILLVSTAERPGEIDKARAERAKAHAEECLRQKQSVQEYHRSKAALARAMARLKAAAK</sequence>
<keyword evidence="13" id="KW-0378">Hydrolase</keyword>
<evidence type="ECO:0000259" key="12">
    <source>
        <dbReference type="Pfam" id="PF02823"/>
    </source>
</evidence>
<dbReference type="GeneID" id="97994280"/>
<keyword evidence="9" id="KW-0375">Hydrogen ion transport</keyword>
<dbReference type="Pfam" id="PF02823">
    <property type="entry name" value="ATP-synt_DE_N"/>
    <property type="match status" value="1"/>
</dbReference>
<feature type="domain" description="ATP synthase F1 complex delta/epsilon subunit N-terminal" evidence="12">
    <location>
        <begin position="5"/>
        <end position="83"/>
    </location>
</feature>
<dbReference type="SUPFAM" id="SSF51344">
    <property type="entry name" value="Epsilon subunit of F1F0-ATP synthase N-terminal domain"/>
    <property type="match status" value="1"/>
</dbReference>
<dbReference type="InterPro" id="IPR036794">
    <property type="entry name" value="ATP_F1_dsu/esu_C_sf"/>
</dbReference>
<comment type="subcellular location">
    <subcellularLocation>
        <location evidence="1 9">Cell membrane</location>
        <topology evidence="1 9">Peripheral membrane protein</topology>
    </subcellularLocation>
</comment>
<keyword evidence="8 9" id="KW-0066">ATP synthesis</keyword>
<dbReference type="GO" id="GO:0046933">
    <property type="term" value="F:proton-transporting ATP synthase activity, rotational mechanism"/>
    <property type="evidence" value="ECO:0007669"/>
    <property type="project" value="UniProtKB-UniRule"/>
</dbReference>
<evidence type="ECO:0000256" key="8">
    <source>
        <dbReference type="ARBA" id="ARBA00023310"/>
    </source>
</evidence>
<dbReference type="EMBL" id="QQRQ01000001">
    <property type="protein sequence ID" value="RFT07719.1"/>
    <property type="molecule type" value="Genomic_DNA"/>
</dbReference>
<dbReference type="HAMAP" id="MF_00530">
    <property type="entry name" value="ATP_synth_epsil_bac"/>
    <property type="match status" value="1"/>
</dbReference>
<keyword evidence="5 9" id="KW-0406">Ion transport</keyword>
<dbReference type="Pfam" id="PF00401">
    <property type="entry name" value="ATP-synt_DE"/>
    <property type="match status" value="1"/>
</dbReference>
<reference evidence="13 14" key="1">
    <citation type="submission" date="2018-07" db="EMBL/GenBank/DDBJ databases">
        <title>GABA Modulating Bacteria of the Human Gut Microbiota.</title>
        <authorList>
            <person name="Strandwitz P."/>
            <person name="Kim K.H."/>
            <person name="Terekhova D."/>
            <person name="Liu J.K."/>
            <person name="Sharma A."/>
            <person name="Levering J."/>
            <person name="Mcdonald D."/>
            <person name="Dietrich D."/>
            <person name="Ramadhar T.R."/>
            <person name="Lekbua A."/>
            <person name="Mroue N."/>
            <person name="Liston C."/>
            <person name="Stewart E.J."/>
            <person name="Dubin M.J."/>
            <person name="Zengler K."/>
            <person name="Knight R."/>
            <person name="Gilbert J.A."/>
            <person name="Clardy J."/>
            <person name="Lewis K."/>
        </authorList>
    </citation>
    <scope>NUCLEOTIDE SEQUENCE [LARGE SCALE GENOMIC DNA]</scope>
    <source>
        <strain evidence="13 14">KLE1738</strain>
    </source>
</reference>
<dbReference type="Gene3D" id="1.20.5.440">
    <property type="entry name" value="ATP synthase delta/epsilon subunit, C-terminal domain"/>
    <property type="match status" value="1"/>
</dbReference>
<comment type="function">
    <text evidence="9">Produces ATP from ADP in the presence of a proton gradient across the membrane.</text>
</comment>
<comment type="subunit">
    <text evidence="9 10">F-type ATPases have 2 components, CF(1) - the catalytic core - and CF(0) - the membrane proton channel. CF(1) has five subunits: alpha(3), beta(3), gamma(1), delta(1), epsilon(1). CF(0) has three main subunits: a, b and c.</text>
</comment>
<dbReference type="InterPro" id="IPR020547">
    <property type="entry name" value="ATP_synth_F1_esu_C"/>
</dbReference>
<evidence type="ECO:0000256" key="4">
    <source>
        <dbReference type="ARBA" id="ARBA00022475"/>
    </source>
</evidence>
<proteinExistence type="inferred from homology"/>
<evidence type="ECO:0000256" key="5">
    <source>
        <dbReference type="ARBA" id="ARBA00023065"/>
    </source>
</evidence>
<dbReference type="InterPro" id="IPR036771">
    <property type="entry name" value="ATPsynth_dsu/esu_N"/>
</dbReference>
<dbReference type="CDD" id="cd12152">
    <property type="entry name" value="F1-ATPase_delta"/>
    <property type="match status" value="1"/>
</dbReference>
<evidence type="ECO:0000256" key="10">
    <source>
        <dbReference type="RuleBase" id="RU003656"/>
    </source>
</evidence>
<name>A0A3E2B6U1_9FIRM</name>
<dbReference type="NCBIfam" id="TIGR01216">
    <property type="entry name" value="ATP_synt_epsi"/>
    <property type="match status" value="1"/>
</dbReference>
<dbReference type="InterPro" id="IPR001469">
    <property type="entry name" value="ATP_synth_F1_dsu/esu"/>
</dbReference>
<accession>A0A3E2B6U1</accession>
<dbReference type="GO" id="GO:0005524">
    <property type="term" value="F:ATP binding"/>
    <property type="evidence" value="ECO:0007669"/>
    <property type="project" value="UniProtKB-UniRule"/>
</dbReference>
<dbReference type="GO" id="GO:0005886">
    <property type="term" value="C:plasma membrane"/>
    <property type="evidence" value="ECO:0007669"/>
    <property type="project" value="UniProtKB-SubCell"/>
</dbReference>
<dbReference type="SUPFAM" id="SSF46604">
    <property type="entry name" value="Epsilon subunit of F1F0-ATP synthase C-terminal domain"/>
    <property type="match status" value="1"/>
</dbReference>
<evidence type="ECO:0000256" key="3">
    <source>
        <dbReference type="ARBA" id="ARBA00022448"/>
    </source>
</evidence>
<evidence type="ECO:0000256" key="2">
    <source>
        <dbReference type="ARBA" id="ARBA00005712"/>
    </source>
</evidence>
<dbReference type="PANTHER" id="PTHR13822">
    <property type="entry name" value="ATP SYNTHASE DELTA/EPSILON CHAIN"/>
    <property type="match status" value="1"/>
</dbReference>
<keyword evidence="6 9" id="KW-0472">Membrane</keyword>
<dbReference type="InterPro" id="IPR020546">
    <property type="entry name" value="ATP_synth_F1_dsu/esu_N"/>
</dbReference>
<gene>
    <name evidence="9 13" type="primary">atpC</name>
    <name evidence="13" type="ORF">DV520_00845</name>
</gene>